<reference evidence="4" key="1">
    <citation type="submission" date="2022-07" db="EMBL/GenBank/DDBJ databases">
        <authorList>
            <person name="Macas J."/>
            <person name="Novak P."/>
            <person name="Neumann P."/>
        </authorList>
    </citation>
    <scope>NUCLEOTIDE SEQUENCE</scope>
</reference>
<evidence type="ECO:0000313" key="4">
    <source>
        <dbReference type="EMBL" id="CAH9077237.1"/>
    </source>
</evidence>
<evidence type="ECO:0008006" key="6">
    <source>
        <dbReference type="Google" id="ProtNLM"/>
    </source>
</evidence>
<dbReference type="GO" id="GO:0002098">
    <property type="term" value="P:tRNA wobble uridine modification"/>
    <property type="evidence" value="ECO:0007669"/>
    <property type="project" value="InterPro"/>
</dbReference>
<dbReference type="CDD" id="cd19495">
    <property type="entry name" value="Elp6"/>
    <property type="match status" value="1"/>
</dbReference>
<organism evidence="4 5">
    <name type="scientific">Cuscuta europaea</name>
    <name type="common">European dodder</name>
    <dbReference type="NCBI Taxonomy" id="41803"/>
    <lineage>
        <taxon>Eukaryota</taxon>
        <taxon>Viridiplantae</taxon>
        <taxon>Streptophyta</taxon>
        <taxon>Embryophyta</taxon>
        <taxon>Tracheophyta</taxon>
        <taxon>Spermatophyta</taxon>
        <taxon>Magnoliopsida</taxon>
        <taxon>eudicotyledons</taxon>
        <taxon>Gunneridae</taxon>
        <taxon>Pentapetalae</taxon>
        <taxon>asterids</taxon>
        <taxon>lamiids</taxon>
        <taxon>Solanales</taxon>
        <taxon>Convolvulaceae</taxon>
        <taxon>Cuscuteae</taxon>
        <taxon>Cuscuta</taxon>
        <taxon>Cuscuta subgen. Cuscuta</taxon>
    </lineage>
</organism>
<comment type="similarity">
    <text evidence="3">Belongs to the ELP6 family.</text>
</comment>
<name>A0A9P1E3C4_CUSEU</name>
<dbReference type="OrthoDB" id="9995306at2759"/>
<dbReference type="AlphaFoldDB" id="A0A9P1E3C4"/>
<proteinExistence type="inferred from homology"/>
<dbReference type="GO" id="GO:0033588">
    <property type="term" value="C:elongator holoenzyme complex"/>
    <property type="evidence" value="ECO:0007669"/>
    <property type="project" value="InterPro"/>
</dbReference>
<sequence length="260" mass="28807">MNTSSTNLLEEALIGEDIVAGSTMRGRVVVIGDCVETNGGFLLHHFIKRSLSPNSSNVVVFLALAQPFSQYDRILRKMGCNLGAYRDSKRFIFLDMLMMEVPDGGETVENGLLAIYGKLQKAVEASYMPEGSRNITVMIDDVSQIEVAVNGSSNHVSDFLHYCYTLTTEYGCSLVTLNHEDIYLSMDKPVLFLQMEHVADVVIKTEPLTTGLASDVHGQMTVINRGVSSYGSRSARAKVHNFHFQVKESSVEYFYPGSRN</sequence>
<comment type="subcellular location">
    <subcellularLocation>
        <location evidence="1">Plastid</location>
    </subcellularLocation>
</comment>
<evidence type="ECO:0000256" key="2">
    <source>
        <dbReference type="ARBA" id="ARBA00005043"/>
    </source>
</evidence>
<keyword evidence="5" id="KW-1185">Reference proteome</keyword>
<evidence type="ECO:0000256" key="1">
    <source>
        <dbReference type="ARBA" id="ARBA00004474"/>
    </source>
</evidence>
<comment type="caution">
    <text evidence="4">The sequence shown here is derived from an EMBL/GenBank/DDBJ whole genome shotgun (WGS) entry which is preliminary data.</text>
</comment>
<dbReference type="PANTHER" id="PTHR16184">
    <property type="entry name" value="ELONGATOR COMPLEX PROTEIN 6"/>
    <property type="match status" value="1"/>
</dbReference>
<accession>A0A9P1E3C4</accession>
<comment type="pathway">
    <text evidence="2">tRNA modification; 5-methoxycarbonylmethyl-2-thiouridine-tRNA biosynthesis.</text>
</comment>
<dbReference type="Proteomes" id="UP001152484">
    <property type="component" value="Unassembled WGS sequence"/>
</dbReference>
<dbReference type="PANTHER" id="PTHR16184:SF6">
    <property type="entry name" value="ELONGATOR COMPLEX PROTEIN 6"/>
    <property type="match status" value="1"/>
</dbReference>
<dbReference type="InterPro" id="IPR018627">
    <property type="entry name" value="ELP6"/>
</dbReference>
<dbReference type="GO" id="GO:0009536">
    <property type="term" value="C:plastid"/>
    <property type="evidence" value="ECO:0007669"/>
    <property type="project" value="UniProtKB-SubCell"/>
</dbReference>
<dbReference type="Gene3D" id="3.40.50.300">
    <property type="entry name" value="P-loop containing nucleotide triphosphate hydrolases"/>
    <property type="match status" value="1"/>
</dbReference>
<gene>
    <name evidence="4" type="ORF">CEURO_LOCUS6235</name>
</gene>
<dbReference type="InterPro" id="IPR027417">
    <property type="entry name" value="P-loop_NTPase"/>
</dbReference>
<dbReference type="EMBL" id="CAMAPE010000010">
    <property type="protein sequence ID" value="CAH9077237.1"/>
    <property type="molecule type" value="Genomic_DNA"/>
</dbReference>
<dbReference type="Pfam" id="PF09807">
    <property type="entry name" value="ELP6"/>
    <property type="match status" value="1"/>
</dbReference>
<protein>
    <recommendedName>
        <fullName evidence="6">Elongator complex protein 6</fullName>
    </recommendedName>
</protein>
<evidence type="ECO:0000256" key="3">
    <source>
        <dbReference type="ARBA" id="ARBA00008837"/>
    </source>
</evidence>
<evidence type="ECO:0000313" key="5">
    <source>
        <dbReference type="Proteomes" id="UP001152484"/>
    </source>
</evidence>